<feature type="domain" description="DUF1232" evidence="6">
    <location>
        <begin position="23"/>
        <end position="58"/>
    </location>
</feature>
<accession>A3ISW0</accession>
<dbReference type="GO" id="GO:0012505">
    <property type="term" value="C:endomembrane system"/>
    <property type="evidence" value="ECO:0007669"/>
    <property type="project" value="UniProtKB-SubCell"/>
</dbReference>
<sequence length="100" mass="11498">MKFPLQFVYDWYRRVIRHPQYGWLVILGTLVYFVSPFDISPDIFPIAGQIDDFVLLTLLITELFSMVVERLQNSNQVTVEDSPEGQTIEVNAVSVDDSSN</sequence>
<keyword evidence="4 5" id="KW-0472">Membrane</keyword>
<dbReference type="Pfam" id="PF06803">
    <property type="entry name" value="DUF1232"/>
    <property type="match status" value="1"/>
</dbReference>
<proteinExistence type="predicted"/>
<dbReference type="AlphaFoldDB" id="A3ISW0"/>
<feature type="transmembrane region" description="Helical" evidence="5">
    <location>
        <begin position="21"/>
        <end position="37"/>
    </location>
</feature>
<protein>
    <recommendedName>
        <fullName evidence="6">DUF1232 domain-containing protein</fullName>
    </recommendedName>
</protein>
<keyword evidence="2 5" id="KW-0812">Transmembrane</keyword>
<gene>
    <name evidence="7" type="ORF">CY0110_28699</name>
</gene>
<comment type="caution">
    <text evidence="7">The sequence shown here is derived from an EMBL/GenBank/DDBJ whole genome shotgun (WGS) entry which is preliminary data.</text>
</comment>
<evidence type="ECO:0000256" key="4">
    <source>
        <dbReference type="ARBA" id="ARBA00023136"/>
    </source>
</evidence>
<dbReference type="InterPro" id="IPR010652">
    <property type="entry name" value="DUF1232"/>
</dbReference>
<evidence type="ECO:0000256" key="1">
    <source>
        <dbReference type="ARBA" id="ARBA00004127"/>
    </source>
</evidence>
<dbReference type="RefSeq" id="WP_008276465.1">
    <property type="nucleotide sequence ID" value="NZ_AAXW01000025.1"/>
</dbReference>
<evidence type="ECO:0000256" key="2">
    <source>
        <dbReference type="ARBA" id="ARBA00022692"/>
    </source>
</evidence>
<keyword evidence="3 5" id="KW-1133">Transmembrane helix</keyword>
<evidence type="ECO:0000259" key="6">
    <source>
        <dbReference type="Pfam" id="PF06803"/>
    </source>
</evidence>
<organism evidence="7 8">
    <name type="scientific">Crocosphaera chwakensis CCY0110</name>
    <dbReference type="NCBI Taxonomy" id="391612"/>
    <lineage>
        <taxon>Bacteria</taxon>
        <taxon>Bacillati</taxon>
        <taxon>Cyanobacteriota</taxon>
        <taxon>Cyanophyceae</taxon>
        <taxon>Oscillatoriophycideae</taxon>
        <taxon>Chroococcales</taxon>
        <taxon>Aphanothecaceae</taxon>
        <taxon>Crocosphaera</taxon>
        <taxon>Crocosphaera chwakensis</taxon>
    </lineage>
</organism>
<dbReference type="OrthoDB" id="573033at2"/>
<evidence type="ECO:0000256" key="5">
    <source>
        <dbReference type="SAM" id="Phobius"/>
    </source>
</evidence>
<dbReference type="EMBL" id="AAXW01000025">
    <property type="protein sequence ID" value="EAZ90391.1"/>
    <property type="molecule type" value="Genomic_DNA"/>
</dbReference>
<reference evidence="7 8" key="1">
    <citation type="submission" date="2007-03" db="EMBL/GenBank/DDBJ databases">
        <authorList>
            <person name="Stal L."/>
            <person name="Ferriera S."/>
            <person name="Johnson J."/>
            <person name="Kravitz S."/>
            <person name="Beeson K."/>
            <person name="Sutton G."/>
            <person name="Rogers Y.-H."/>
            <person name="Friedman R."/>
            <person name="Frazier M."/>
            <person name="Venter J.C."/>
        </authorList>
    </citation>
    <scope>NUCLEOTIDE SEQUENCE [LARGE SCALE GENOMIC DNA]</scope>
    <source>
        <strain evidence="7 8">CCY0110</strain>
    </source>
</reference>
<evidence type="ECO:0000313" key="7">
    <source>
        <dbReference type="EMBL" id="EAZ90391.1"/>
    </source>
</evidence>
<name>A3ISW0_9CHRO</name>
<comment type="subcellular location">
    <subcellularLocation>
        <location evidence="1">Endomembrane system</location>
        <topology evidence="1">Multi-pass membrane protein</topology>
    </subcellularLocation>
</comment>
<dbReference type="eggNOG" id="COG3339">
    <property type="taxonomic scope" value="Bacteria"/>
</dbReference>
<evidence type="ECO:0000313" key="8">
    <source>
        <dbReference type="Proteomes" id="UP000003781"/>
    </source>
</evidence>
<evidence type="ECO:0000256" key="3">
    <source>
        <dbReference type="ARBA" id="ARBA00022989"/>
    </source>
</evidence>
<dbReference type="Proteomes" id="UP000003781">
    <property type="component" value="Unassembled WGS sequence"/>
</dbReference>
<keyword evidence="8" id="KW-1185">Reference proteome</keyword>